<dbReference type="EMBL" id="JBDPZC010000001">
    <property type="protein sequence ID" value="MEO3711867.1"/>
    <property type="molecule type" value="Genomic_DNA"/>
</dbReference>
<dbReference type="Gene3D" id="2.60.40.10">
    <property type="entry name" value="Immunoglobulins"/>
    <property type="match status" value="2"/>
</dbReference>
<comment type="similarity">
    <text evidence="1">Belongs to the intimin/invasin family.</text>
</comment>
<feature type="domain" description="Big-1" evidence="2">
    <location>
        <begin position="53"/>
        <end position="147"/>
    </location>
</feature>
<dbReference type="PROSITE" id="PS51257">
    <property type="entry name" value="PROKAR_LIPOPROTEIN"/>
    <property type="match status" value="1"/>
</dbReference>
<comment type="caution">
    <text evidence="3">The sequence shown here is derived from an EMBL/GenBank/DDBJ whole genome shotgun (WGS) entry which is preliminary data.</text>
</comment>
<dbReference type="InterPro" id="IPR003344">
    <property type="entry name" value="Big_1_dom"/>
</dbReference>
<reference evidence="3 4" key="1">
    <citation type="submission" date="2024-05" db="EMBL/GenBank/DDBJ databases">
        <title>Roseateles sp. 2.12 16S ribosomal RNA gene Genome sequencing and assembly.</title>
        <authorList>
            <person name="Woo H."/>
        </authorList>
    </citation>
    <scope>NUCLEOTIDE SEQUENCE [LARGE SCALE GENOMIC DNA]</scope>
    <source>
        <strain evidence="3 4">2.12</strain>
    </source>
</reference>
<dbReference type="RefSeq" id="WP_347606225.1">
    <property type="nucleotide sequence ID" value="NZ_JBDPZC010000001.1"/>
</dbReference>
<keyword evidence="4" id="KW-1185">Reference proteome</keyword>
<proteinExistence type="inferred from homology"/>
<dbReference type="Proteomes" id="UP001462640">
    <property type="component" value="Unassembled WGS sequence"/>
</dbReference>
<protein>
    <submittedName>
        <fullName evidence="3">Ig-like domain-containing protein</fullName>
    </submittedName>
</protein>
<gene>
    <name evidence="3" type="ORF">ABDJ40_03700</name>
</gene>
<accession>A0ABV0GA05</accession>
<dbReference type="InterPro" id="IPR008964">
    <property type="entry name" value="Invasin/intimin_cell_adhesion"/>
</dbReference>
<dbReference type="SUPFAM" id="SSF49373">
    <property type="entry name" value="Invasin/intimin cell-adhesion fragments"/>
    <property type="match status" value="1"/>
</dbReference>
<sequence length="722" mass="73794">MLKLFRGLGSRWLQGLMGLAMVTSLVACGGGGSAGSPVLGGGGTGGTTTPAPKVSLSLSSDTVALASPATVTAVFKDATGGAISGQVVTFTTTGGLGVFSAATALTDASGVASVTLSPKDSTSTGADTVTASVTYNNATYSASAGFKLTATTVTIASVTSDITALGAYAQTSINVTLAGTSSATPVKVTIASQCVTSGRATLVPADVTTTTGSASFTYRDNGCGAYQKEDNLQIAVVGTTQLASLKFSLSSPAVASISFISSSPQSIYLRGSGYVENSDVKFQVKDASGQGVPEQLVVLEPTTLAGGLLIEGGSAPVTKKTDSKGEVTVRINSGTVPTPVRVKATLKDSAIATVSSSLSIAVGLPSQLRFSVAPAAFNIEAYDFDGTPNNYTVIASDRLGNPVPDGTAINFVTESGQIEALKFTSLTGGIAKATAATASNGQRPLDGRVTMVAYALGEESFIDRNGNNIYDKAGENGATQDEDFQDLGDIFLDRLYNGKFDVEKDQFLSLSLGGNKECKEGNDSVLKLIKDPATGRQLEIYPSRPGSCDQAWGRAYVRQAVQTVWSRSTANPMWGTKNHPNAAASSLAACPTAATRLYDYDTNGQPMNAVLYPVSGTQLYSMPGQSTISFYVSDSNEVAFNPVAAGSVVSASATDGMSVSIAAGSPIPSTTAPSVVVVNYKFDNVNSGVITVKVQSPLGVVSAHGIYVTTVAKPDGYVNCTP</sequence>
<evidence type="ECO:0000313" key="3">
    <source>
        <dbReference type="EMBL" id="MEO3711867.1"/>
    </source>
</evidence>
<evidence type="ECO:0000256" key="1">
    <source>
        <dbReference type="ARBA" id="ARBA00010116"/>
    </source>
</evidence>
<organism evidence="3 4">
    <name type="scientific">Roseateles flavus</name>
    <dbReference type="NCBI Taxonomy" id="3149041"/>
    <lineage>
        <taxon>Bacteria</taxon>
        <taxon>Pseudomonadati</taxon>
        <taxon>Pseudomonadota</taxon>
        <taxon>Betaproteobacteria</taxon>
        <taxon>Burkholderiales</taxon>
        <taxon>Sphaerotilaceae</taxon>
        <taxon>Roseateles</taxon>
    </lineage>
</organism>
<dbReference type="PROSITE" id="PS51127">
    <property type="entry name" value="BIG1"/>
    <property type="match status" value="1"/>
</dbReference>
<evidence type="ECO:0000313" key="4">
    <source>
        <dbReference type="Proteomes" id="UP001462640"/>
    </source>
</evidence>
<name>A0ABV0GA05_9BURK</name>
<dbReference type="InterPro" id="IPR013783">
    <property type="entry name" value="Ig-like_fold"/>
</dbReference>
<evidence type="ECO:0000259" key="2">
    <source>
        <dbReference type="PROSITE" id="PS51127"/>
    </source>
</evidence>